<dbReference type="InterPro" id="IPR011989">
    <property type="entry name" value="ARM-like"/>
</dbReference>
<dbReference type="Gene3D" id="1.25.10.10">
    <property type="entry name" value="Leucine-rich Repeat Variant"/>
    <property type="match status" value="1"/>
</dbReference>
<reference evidence="2" key="2">
    <citation type="submission" date="2020-09" db="EMBL/GenBank/DDBJ databases">
        <authorList>
            <person name="Sun Q."/>
            <person name="Ohkuma M."/>
        </authorList>
    </citation>
    <scope>NUCLEOTIDE SEQUENCE</scope>
    <source>
        <strain evidence="2">JCM 4434</strain>
    </source>
</reference>
<dbReference type="AlphaFoldDB" id="A0A8H9HZE7"/>
<organism evidence="2 3">
    <name type="scientific">Kitasatospora aureofaciens</name>
    <name type="common">Streptomyces aureofaciens</name>
    <dbReference type="NCBI Taxonomy" id="1894"/>
    <lineage>
        <taxon>Bacteria</taxon>
        <taxon>Bacillati</taxon>
        <taxon>Actinomycetota</taxon>
        <taxon>Actinomycetes</taxon>
        <taxon>Kitasatosporales</taxon>
        <taxon>Streptomycetaceae</taxon>
        <taxon>Kitasatospora</taxon>
    </lineage>
</organism>
<accession>A0A8H9HZE7</accession>
<feature type="region of interest" description="Disordered" evidence="1">
    <location>
        <begin position="1"/>
        <end position="20"/>
    </location>
</feature>
<dbReference type="RefSeq" id="WP_267885589.1">
    <property type="nucleotide sequence ID" value="NZ_BMUB01000033.1"/>
</dbReference>
<protein>
    <recommendedName>
        <fullName evidence="4">HEAT repeat domain-containing protein</fullName>
    </recommendedName>
</protein>
<evidence type="ECO:0000256" key="1">
    <source>
        <dbReference type="SAM" id="MobiDB-lite"/>
    </source>
</evidence>
<sequence length="237" mass="26630">MLAQAPRRRAHRAHPPHPRRLGCHLRLPATNVAQDVDFLASWAQEEPDGQVLAAVLDIYTGHGHSEQEAIGLRYVSHPDPTVRSEAVFCVSREQAARSDAAASALLGLVHDPEPKVRASVAQAFGRRFTPDRQLEPAVRDALLVLMRDDTLWVRRRAAESLSGYDDRSAPVLDAFLTLLDEEDKDLRLEAAWALARRDHPRTEEAYERVGPLDAFSEHDHRTSGLWRYRASNRSDQA</sequence>
<dbReference type="SUPFAM" id="SSF48371">
    <property type="entry name" value="ARM repeat"/>
    <property type="match status" value="1"/>
</dbReference>
<evidence type="ECO:0008006" key="4">
    <source>
        <dbReference type="Google" id="ProtNLM"/>
    </source>
</evidence>
<dbReference type="InterPro" id="IPR016024">
    <property type="entry name" value="ARM-type_fold"/>
</dbReference>
<proteinExistence type="predicted"/>
<dbReference type="GeneID" id="97490594"/>
<gene>
    <name evidence="2" type="ORF">GCM10010502_69110</name>
</gene>
<evidence type="ECO:0000313" key="3">
    <source>
        <dbReference type="Proteomes" id="UP000610124"/>
    </source>
</evidence>
<comment type="caution">
    <text evidence="2">The sequence shown here is derived from an EMBL/GenBank/DDBJ whole genome shotgun (WGS) entry which is preliminary data.</text>
</comment>
<name>A0A8H9HZE7_KITAU</name>
<dbReference type="EMBL" id="BMUB01000033">
    <property type="protein sequence ID" value="GGV04541.1"/>
    <property type="molecule type" value="Genomic_DNA"/>
</dbReference>
<dbReference type="Proteomes" id="UP000610124">
    <property type="component" value="Unassembled WGS sequence"/>
</dbReference>
<dbReference type="Pfam" id="PF13646">
    <property type="entry name" value="HEAT_2"/>
    <property type="match status" value="1"/>
</dbReference>
<reference evidence="2" key="1">
    <citation type="journal article" date="2014" name="Int. J. Syst. Evol. Microbiol.">
        <title>Complete genome sequence of Corynebacterium casei LMG S-19264T (=DSM 44701T), isolated from a smear-ripened cheese.</title>
        <authorList>
            <consortium name="US DOE Joint Genome Institute (JGI-PGF)"/>
            <person name="Walter F."/>
            <person name="Albersmeier A."/>
            <person name="Kalinowski J."/>
            <person name="Ruckert C."/>
        </authorList>
    </citation>
    <scope>NUCLEOTIDE SEQUENCE</scope>
    <source>
        <strain evidence="2">JCM 4434</strain>
    </source>
</reference>
<evidence type="ECO:0000313" key="2">
    <source>
        <dbReference type="EMBL" id="GGV04541.1"/>
    </source>
</evidence>